<keyword evidence="9" id="KW-1185">Reference proteome</keyword>
<accession>A0A2I0INK5</accession>
<evidence type="ECO:0000256" key="1">
    <source>
        <dbReference type="ARBA" id="ARBA00004141"/>
    </source>
</evidence>
<keyword evidence="5 7" id="KW-1133">Transmembrane helix</keyword>
<comment type="caution">
    <text evidence="8">The sequence shown here is derived from an EMBL/GenBank/DDBJ whole genome shotgun (WGS) entry which is preliminary data.</text>
</comment>
<dbReference type="InterPro" id="IPR045069">
    <property type="entry name" value="MATE_euk"/>
</dbReference>
<reference evidence="8 9" key="1">
    <citation type="submission" date="2017-11" db="EMBL/GenBank/DDBJ databases">
        <title>De-novo sequencing of pomegranate (Punica granatum L.) genome.</title>
        <authorList>
            <person name="Akparov Z."/>
            <person name="Amiraslanov A."/>
            <person name="Hajiyeva S."/>
            <person name="Abbasov M."/>
            <person name="Kaur K."/>
            <person name="Hamwieh A."/>
            <person name="Solovyev V."/>
            <person name="Salamov A."/>
            <person name="Braich B."/>
            <person name="Kosarev P."/>
            <person name="Mahmoud A."/>
            <person name="Hajiyev E."/>
            <person name="Babayeva S."/>
            <person name="Izzatullayeva V."/>
            <person name="Mammadov A."/>
            <person name="Mammadov A."/>
            <person name="Sharifova S."/>
            <person name="Ojaghi J."/>
            <person name="Eynullazada K."/>
            <person name="Bayramov B."/>
            <person name="Abdulazimova A."/>
            <person name="Shahmuradov I."/>
        </authorList>
    </citation>
    <scope>NUCLEOTIDE SEQUENCE [LARGE SCALE GENOMIC DNA]</scope>
    <source>
        <strain evidence="9">cv. AG2017</strain>
        <tissue evidence="8">Leaf</tissue>
    </source>
</reference>
<dbReference type="InterPro" id="IPR002528">
    <property type="entry name" value="MATE_fam"/>
</dbReference>
<dbReference type="AlphaFoldDB" id="A0A2I0INK5"/>
<feature type="transmembrane region" description="Helical" evidence="7">
    <location>
        <begin position="283"/>
        <end position="307"/>
    </location>
</feature>
<dbReference type="EMBL" id="PGOL01002702">
    <property type="protein sequence ID" value="PKI45591.1"/>
    <property type="molecule type" value="Genomic_DNA"/>
</dbReference>
<protein>
    <recommendedName>
        <fullName evidence="7">Protein DETOXIFICATION</fullName>
    </recommendedName>
    <alternativeName>
        <fullName evidence="7">Multidrug and toxic compound extrusion protein</fullName>
    </alternativeName>
</protein>
<evidence type="ECO:0000256" key="4">
    <source>
        <dbReference type="ARBA" id="ARBA00022692"/>
    </source>
</evidence>
<feature type="transmembrane region" description="Helical" evidence="7">
    <location>
        <begin position="259"/>
        <end position="277"/>
    </location>
</feature>
<evidence type="ECO:0000256" key="6">
    <source>
        <dbReference type="ARBA" id="ARBA00023136"/>
    </source>
</evidence>
<dbReference type="GO" id="GO:1990961">
    <property type="term" value="P:xenobiotic detoxification by transmembrane export across the plasma membrane"/>
    <property type="evidence" value="ECO:0007669"/>
    <property type="project" value="InterPro"/>
</dbReference>
<comment type="similarity">
    <text evidence="2 7">Belongs to the multi antimicrobial extrusion (MATE) (TC 2.A.66.1) family.</text>
</comment>
<dbReference type="GO" id="GO:0015297">
    <property type="term" value="F:antiporter activity"/>
    <property type="evidence" value="ECO:0007669"/>
    <property type="project" value="InterPro"/>
</dbReference>
<sequence length="475" mass="51855">MTGYTMVVMNGTTEQRRSSSCERLGKERDLWTPPREMTLVKMGRFVVSPSLQLAIGSHPRDCGQSLAVPEQIDGEESNNANDIWEGEAEGTGAGPGELLLWRGVWRETKKLWQILGPAIFNRLASYTMNIVTQAFAGHLGKLELAAMSNTITVIVSFNFGLLLGMASALETLCGQAYGAKRYNMLGIYVQRSFIVLTLCCSLLLPLYIFAAPLLRLLGQPKDVAELTGELALWMIPFHFSFAFSLPLNRFFQSQLKIAVISWLYLAGMVVNVAASWLCVHVLGFGVFSLALCLGLSWWVVSLGMLGYATCGGSRRTWTGWSVEAFSGLWEFVKVRVANELGARNGKAAKFATIVSLVQSAIIGIFFCLLILGLHGKIAYIFTSSVDILEGFNKMSYLLSATILLNSVQPVLSGVAVGSGWQAYVAYINLGCYYGIGLPLGGIWGGMILGGTAVQTVILAIITIRCDWEKEVRAYT</sequence>
<feature type="transmembrane region" description="Helical" evidence="7">
    <location>
        <begin position="350"/>
        <end position="371"/>
    </location>
</feature>
<keyword evidence="4 7" id="KW-0812">Transmembrane</keyword>
<evidence type="ECO:0000256" key="5">
    <source>
        <dbReference type="ARBA" id="ARBA00022989"/>
    </source>
</evidence>
<comment type="subcellular location">
    <subcellularLocation>
        <location evidence="1">Membrane</location>
        <topology evidence="1">Multi-pass membrane protein</topology>
    </subcellularLocation>
</comment>
<dbReference type="STRING" id="22663.A0A2I0INK5"/>
<evidence type="ECO:0000256" key="7">
    <source>
        <dbReference type="RuleBase" id="RU004914"/>
    </source>
</evidence>
<evidence type="ECO:0000256" key="2">
    <source>
        <dbReference type="ARBA" id="ARBA00010199"/>
    </source>
</evidence>
<feature type="transmembrane region" description="Helical" evidence="7">
    <location>
        <begin position="111"/>
        <end position="131"/>
    </location>
</feature>
<feature type="transmembrane region" description="Helical" evidence="7">
    <location>
        <begin position="193"/>
        <end position="210"/>
    </location>
</feature>
<feature type="transmembrane region" description="Helical" evidence="7">
    <location>
        <begin position="230"/>
        <end position="247"/>
    </location>
</feature>
<dbReference type="Proteomes" id="UP000233551">
    <property type="component" value="Unassembled WGS sequence"/>
</dbReference>
<gene>
    <name evidence="8" type="ORF">CRG98_033907</name>
</gene>
<proteinExistence type="inferred from homology"/>
<feature type="transmembrane region" description="Helical" evidence="7">
    <location>
        <begin position="151"/>
        <end position="172"/>
    </location>
</feature>
<evidence type="ECO:0000256" key="3">
    <source>
        <dbReference type="ARBA" id="ARBA00022448"/>
    </source>
</evidence>
<keyword evidence="6 7" id="KW-0472">Membrane</keyword>
<dbReference type="GO" id="GO:0042910">
    <property type="term" value="F:xenobiotic transmembrane transporter activity"/>
    <property type="evidence" value="ECO:0007669"/>
    <property type="project" value="InterPro"/>
</dbReference>
<feature type="transmembrane region" description="Helical" evidence="7">
    <location>
        <begin position="410"/>
        <end position="435"/>
    </location>
</feature>
<dbReference type="PANTHER" id="PTHR11206">
    <property type="entry name" value="MULTIDRUG RESISTANCE PROTEIN"/>
    <property type="match status" value="1"/>
</dbReference>
<name>A0A2I0INK5_PUNGR</name>
<dbReference type="Pfam" id="PF01554">
    <property type="entry name" value="MatE"/>
    <property type="match status" value="2"/>
</dbReference>
<evidence type="ECO:0000313" key="9">
    <source>
        <dbReference type="Proteomes" id="UP000233551"/>
    </source>
</evidence>
<dbReference type="CDD" id="cd13132">
    <property type="entry name" value="MATE_eukaryotic"/>
    <property type="match status" value="1"/>
</dbReference>
<comment type="caution">
    <text evidence="7">Lacks conserved residue(s) required for the propagation of feature annotation.</text>
</comment>
<organism evidence="8 9">
    <name type="scientific">Punica granatum</name>
    <name type="common">Pomegranate</name>
    <dbReference type="NCBI Taxonomy" id="22663"/>
    <lineage>
        <taxon>Eukaryota</taxon>
        <taxon>Viridiplantae</taxon>
        <taxon>Streptophyta</taxon>
        <taxon>Embryophyta</taxon>
        <taxon>Tracheophyta</taxon>
        <taxon>Spermatophyta</taxon>
        <taxon>Magnoliopsida</taxon>
        <taxon>eudicotyledons</taxon>
        <taxon>Gunneridae</taxon>
        <taxon>Pentapetalae</taxon>
        <taxon>rosids</taxon>
        <taxon>malvids</taxon>
        <taxon>Myrtales</taxon>
        <taxon>Lythraceae</taxon>
        <taxon>Punica</taxon>
    </lineage>
</organism>
<dbReference type="GO" id="GO:0016020">
    <property type="term" value="C:membrane"/>
    <property type="evidence" value="ECO:0007669"/>
    <property type="project" value="UniProtKB-SubCell"/>
</dbReference>
<keyword evidence="3" id="KW-0813">Transport</keyword>
<evidence type="ECO:0000313" key="8">
    <source>
        <dbReference type="EMBL" id="PKI45591.1"/>
    </source>
</evidence>